<dbReference type="Gene3D" id="3.10.20.70">
    <property type="entry name" value="Glutamine synthetase, N-terminal domain"/>
    <property type="match status" value="1"/>
</dbReference>
<dbReference type="GO" id="GO:0006542">
    <property type="term" value="P:glutamine biosynthetic process"/>
    <property type="evidence" value="ECO:0007669"/>
    <property type="project" value="InterPro"/>
</dbReference>
<dbReference type="PANTHER" id="PTHR20852">
    <property type="entry name" value="GLUTAMINE SYNTHETASE"/>
    <property type="match status" value="1"/>
</dbReference>
<dbReference type="AlphaFoldDB" id="X0V589"/>
<dbReference type="PANTHER" id="PTHR20852:SF57">
    <property type="entry name" value="GLUTAMINE SYNTHETASE 2 CYTOPLASMIC"/>
    <property type="match status" value="1"/>
</dbReference>
<proteinExistence type="predicted"/>
<feature type="non-terminal residue" evidence="2">
    <location>
        <position position="134"/>
    </location>
</feature>
<comment type="caution">
    <text evidence="2">The sequence shown here is derived from an EMBL/GenBank/DDBJ whole genome shotgun (WGS) entry which is preliminary data.</text>
</comment>
<evidence type="ECO:0000259" key="1">
    <source>
        <dbReference type="Pfam" id="PF03951"/>
    </source>
</evidence>
<name>X0V589_9ZZZZ</name>
<sequence length="134" mass="15359">MITVEYIWLDGAVDMPQLRSKTRVFEKQHALAELPDWSFDGGSTGQGDLKDSDRSLKPVRLYKNPFSEGNYMVLCEVLNPDGTPHDSNMRSLLAEQLKEKDSETLFGFEQEYTFVDPMMQPLVPEDIKQGDFYC</sequence>
<accession>X0V589</accession>
<gene>
    <name evidence="2" type="ORF">S01H1_36829</name>
</gene>
<dbReference type="InterPro" id="IPR050292">
    <property type="entry name" value="Glutamine_Synthetase"/>
</dbReference>
<dbReference type="InterPro" id="IPR008147">
    <property type="entry name" value="Gln_synt_N"/>
</dbReference>
<feature type="domain" description="GS beta-grasp" evidence="1">
    <location>
        <begin position="3"/>
        <end position="80"/>
    </location>
</feature>
<dbReference type="SUPFAM" id="SSF54368">
    <property type="entry name" value="Glutamine synthetase, N-terminal domain"/>
    <property type="match status" value="1"/>
</dbReference>
<protein>
    <recommendedName>
        <fullName evidence="1">GS beta-grasp domain-containing protein</fullName>
    </recommendedName>
</protein>
<dbReference type="GO" id="GO:0004356">
    <property type="term" value="F:glutamine synthetase activity"/>
    <property type="evidence" value="ECO:0007669"/>
    <property type="project" value="InterPro"/>
</dbReference>
<organism evidence="2">
    <name type="scientific">marine sediment metagenome</name>
    <dbReference type="NCBI Taxonomy" id="412755"/>
    <lineage>
        <taxon>unclassified sequences</taxon>
        <taxon>metagenomes</taxon>
        <taxon>ecological metagenomes</taxon>
    </lineage>
</organism>
<dbReference type="GO" id="GO:0005737">
    <property type="term" value="C:cytoplasm"/>
    <property type="evidence" value="ECO:0007669"/>
    <property type="project" value="TreeGrafter"/>
</dbReference>
<dbReference type="InterPro" id="IPR036651">
    <property type="entry name" value="Gln_synt_N_sf"/>
</dbReference>
<reference evidence="2" key="1">
    <citation type="journal article" date="2014" name="Front. Microbiol.">
        <title>High frequency of phylogenetically diverse reductive dehalogenase-homologous genes in deep subseafloor sedimentary metagenomes.</title>
        <authorList>
            <person name="Kawai M."/>
            <person name="Futagami T."/>
            <person name="Toyoda A."/>
            <person name="Takaki Y."/>
            <person name="Nishi S."/>
            <person name="Hori S."/>
            <person name="Arai W."/>
            <person name="Tsubouchi T."/>
            <person name="Morono Y."/>
            <person name="Uchiyama I."/>
            <person name="Ito T."/>
            <person name="Fujiyama A."/>
            <person name="Inagaki F."/>
            <person name="Takami H."/>
        </authorList>
    </citation>
    <scope>NUCLEOTIDE SEQUENCE</scope>
    <source>
        <strain evidence="2">Expedition CK06-06</strain>
    </source>
</reference>
<dbReference type="Pfam" id="PF03951">
    <property type="entry name" value="Gln-synt_N"/>
    <property type="match status" value="1"/>
</dbReference>
<evidence type="ECO:0000313" key="2">
    <source>
        <dbReference type="EMBL" id="GAG07653.1"/>
    </source>
</evidence>
<dbReference type="EMBL" id="BARS01023103">
    <property type="protein sequence ID" value="GAG07653.1"/>
    <property type="molecule type" value="Genomic_DNA"/>
</dbReference>